<dbReference type="PANTHER" id="PTHR30473:SF1">
    <property type="entry name" value="PHOH-LIKE PROTEIN"/>
    <property type="match status" value="1"/>
</dbReference>
<evidence type="ECO:0000256" key="5">
    <source>
        <dbReference type="ARBA" id="ARBA00022840"/>
    </source>
</evidence>
<evidence type="ECO:0000256" key="4">
    <source>
        <dbReference type="ARBA" id="ARBA00022741"/>
    </source>
</evidence>
<dbReference type="PANTHER" id="PTHR30473">
    <property type="entry name" value="PROTEIN PHOH"/>
    <property type="match status" value="1"/>
</dbReference>
<reference evidence="8 9" key="1">
    <citation type="submission" date="2019-10" db="EMBL/GenBank/DDBJ databases">
        <title>Isolation and characterisation of a new family of globally distributed lytic roseophage, the Naomivirus.</title>
        <authorList>
            <person name="Rihtman B."/>
            <person name="Puxty R.J."/>
            <person name="Hapeshi A."/>
            <person name="Zhan Y."/>
            <person name="Michinevski S."/>
            <person name="Waterfield N.R."/>
            <person name="Chen F."/>
            <person name="Millard A.D."/>
            <person name="Scanlan D.J."/>
            <person name="Chen Y."/>
        </authorList>
    </citation>
    <scope>NUCLEOTIDE SEQUENCE [LARGE SCALE GENOMIC DNA]</scope>
</reference>
<dbReference type="Pfam" id="PF02562">
    <property type="entry name" value="PhoH"/>
    <property type="match status" value="1"/>
</dbReference>
<dbReference type="SUPFAM" id="SSF52540">
    <property type="entry name" value="P-loop containing nucleoside triphosphate hydrolases"/>
    <property type="match status" value="1"/>
</dbReference>
<name>A0A7S5KQ35_9CAUD</name>
<comment type="subcellular location">
    <subcellularLocation>
        <location evidence="1">Cytoplasm</location>
    </subcellularLocation>
</comment>
<keyword evidence="9" id="KW-1185">Reference proteome</keyword>
<protein>
    <recommendedName>
        <fullName evidence="6">PhoH-like protein</fullName>
    </recommendedName>
</protein>
<keyword evidence="4" id="KW-0547">Nucleotide-binding</keyword>
<accession>A0A7S5KQ35</accession>
<dbReference type="InterPro" id="IPR027417">
    <property type="entry name" value="P-loop_NTPase"/>
</dbReference>
<evidence type="ECO:0000256" key="3">
    <source>
        <dbReference type="ARBA" id="ARBA00022490"/>
    </source>
</evidence>
<dbReference type="EMBL" id="MN602266">
    <property type="protein sequence ID" value="QGH74584.1"/>
    <property type="molecule type" value="Genomic_DNA"/>
</dbReference>
<dbReference type="GO" id="GO:0005524">
    <property type="term" value="F:ATP binding"/>
    <property type="evidence" value="ECO:0007669"/>
    <property type="project" value="UniProtKB-KW"/>
</dbReference>
<organism evidence="8 9">
    <name type="scientific">Bacteriophage DSS3_VP1</name>
    <dbReference type="NCBI Taxonomy" id="2664196"/>
    <lineage>
        <taxon>Viruses</taxon>
        <taxon>Duplodnaviria</taxon>
        <taxon>Heunggongvirae</taxon>
        <taxon>Uroviricota</taxon>
        <taxon>Caudoviricetes</taxon>
        <taxon>Naomviridae</taxon>
        <taxon>Noahvirus</taxon>
        <taxon>Noahvirus arc</taxon>
    </lineage>
</organism>
<evidence type="ECO:0000256" key="6">
    <source>
        <dbReference type="ARBA" id="ARBA00039970"/>
    </source>
</evidence>
<dbReference type="Gene3D" id="3.40.50.300">
    <property type="entry name" value="P-loop containing nucleotide triphosphate hydrolases"/>
    <property type="match status" value="1"/>
</dbReference>
<dbReference type="InterPro" id="IPR003714">
    <property type="entry name" value="PhoH"/>
</dbReference>
<keyword evidence="3" id="KW-0963">Cytoplasm</keyword>
<comment type="similarity">
    <text evidence="2">Belongs to the PhoH family.</text>
</comment>
<sequence length="247" mass="27363">MAKNKARRKDNVVPFETPSKGREINILPKTPNQDRLINAIKEKSLVWAKGYAGTGKTYCAVGLAAQMYKNKEIRKIILARPNVSTGPSLGAFPGDVNEKLWKWLAEPIDVLKDLLGKGAPECMLKKENLVLEPLEVIRGRSWDNAFIFIDEAQNLTSEELKAITTRIGEGSTMVIAGDATQADRRKGTEAGQDFDRIVTLLKQVSKEQPDAFPYLANGFDAVELGEDDIVRSGIVKDLVKVYNKYGI</sequence>
<keyword evidence="5" id="KW-0067">ATP-binding</keyword>
<evidence type="ECO:0000259" key="7">
    <source>
        <dbReference type="Pfam" id="PF02562"/>
    </source>
</evidence>
<evidence type="ECO:0000313" key="9">
    <source>
        <dbReference type="Proteomes" id="UP000594402"/>
    </source>
</evidence>
<evidence type="ECO:0000256" key="1">
    <source>
        <dbReference type="ARBA" id="ARBA00004496"/>
    </source>
</evidence>
<gene>
    <name evidence="8" type="ORF">DSS3VP1_00015</name>
</gene>
<dbReference type="InterPro" id="IPR051451">
    <property type="entry name" value="PhoH2-like"/>
</dbReference>
<evidence type="ECO:0000256" key="2">
    <source>
        <dbReference type="ARBA" id="ARBA00010393"/>
    </source>
</evidence>
<evidence type="ECO:0000313" key="8">
    <source>
        <dbReference type="EMBL" id="QGH74584.1"/>
    </source>
</evidence>
<dbReference type="Proteomes" id="UP000594402">
    <property type="component" value="Segment"/>
</dbReference>
<proteinExistence type="inferred from homology"/>
<feature type="domain" description="PhoH-like protein" evidence="7">
    <location>
        <begin position="26"/>
        <end position="243"/>
    </location>
</feature>